<evidence type="ECO:0000313" key="1">
    <source>
        <dbReference type="EMBL" id="MPL84682.1"/>
    </source>
</evidence>
<organism evidence="1">
    <name type="scientific">bioreactor metagenome</name>
    <dbReference type="NCBI Taxonomy" id="1076179"/>
    <lineage>
        <taxon>unclassified sequences</taxon>
        <taxon>metagenomes</taxon>
        <taxon>ecological metagenomes</taxon>
    </lineage>
</organism>
<gene>
    <name evidence="1" type="ORF">SDC9_30647</name>
</gene>
<accession>A0A644V1D9</accession>
<dbReference type="EMBL" id="VSSQ01000193">
    <property type="protein sequence ID" value="MPL84682.1"/>
    <property type="molecule type" value="Genomic_DNA"/>
</dbReference>
<sequence length="275" mass="30940">MKVGYTEFSFGYGFTENLIRSSLSAPTGAPVFPNLVQEARLGYDVRIDFPAVPQFYQYKLPELMKRNTAFEITGGLCPGLTVSFFRIALMRRDLSRQHQHLIDWESCYPGNVFYAAPCLETTGTFNSAYNACAVHQRSVLFSPTDIGPLPDNKVHTIAYKSGLPVGYFCSEPRPVKALAFDGLGDRLRAQFDDTRYTDCRSVARELRQNVLEGVSPVLRRAAPAMERRIRQALDQPRRATPPTREEQQVRADLLLAREISRIGFGLDLMIAQPKA</sequence>
<reference evidence="1" key="1">
    <citation type="submission" date="2019-08" db="EMBL/GenBank/DDBJ databases">
        <authorList>
            <person name="Kucharzyk K."/>
            <person name="Murdoch R.W."/>
            <person name="Higgins S."/>
            <person name="Loffler F."/>
        </authorList>
    </citation>
    <scope>NUCLEOTIDE SEQUENCE</scope>
</reference>
<comment type="caution">
    <text evidence="1">The sequence shown here is derived from an EMBL/GenBank/DDBJ whole genome shotgun (WGS) entry which is preliminary data.</text>
</comment>
<name>A0A644V1D9_9ZZZZ</name>
<protein>
    <submittedName>
        <fullName evidence="1">Uncharacterized protein</fullName>
    </submittedName>
</protein>
<dbReference type="AlphaFoldDB" id="A0A644V1D9"/>
<proteinExistence type="predicted"/>